<protein>
    <submittedName>
        <fullName evidence="7">ABC transporter permease</fullName>
    </submittedName>
</protein>
<keyword evidence="2 5" id="KW-0812">Transmembrane</keyword>
<organism evidence="7 8">
    <name type="scientific">Chryseotalea sanaruensis</name>
    <dbReference type="NCBI Taxonomy" id="2482724"/>
    <lineage>
        <taxon>Bacteria</taxon>
        <taxon>Pseudomonadati</taxon>
        <taxon>Bacteroidota</taxon>
        <taxon>Cytophagia</taxon>
        <taxon>Cytophagales</taxon>
        <taxon>Chryseotaleaceae</taxon>
        <taxon>Chryseotalea</taxon>
    </lineage>
</organism>
<dbReference type="Gene3D" id="3.40.190.10">
    <property type="entry name" value="Periplasmic binding protein-like II"/>
    <property type="match status" value="1"/>
</dbReference>
<evidence type="ECO:0000256" key="5">
    <source>
        <dbReference type="SAM" id="Phobius"/>
    </source>
</evidence>
<evidence type="ECO:0000256" key="3">
    <source>
        <dbReference type="ARBA" id="ARBA00022989"/>
    </source>
</evidence>
<keyword evidence="8" id="KW-1185">Reference proteome</keyword>
<dbReference type="GO" id="GO:0140359">
    <property type="term" value="F:ABC-type transporter activity"/>
    <property type="evidence" value="ECO:0007669"/>
    <property type="project" value="InterPro"/>
</dbReference>
<dbReference type="EMBL" id="BHXQ01000004">
    <property type="protein sequence ID" value="GCC52183.1"/>
    <property type="molecule type" value="Genomic_DNA"/>
</dbReference>
<dbReference type="OrthoDB" id="9768837at2"/>
<sequence length="442" mass="50148">MNKIWLIVQREFLNRVQKKSFLIATILVPLIFPTIIAGLFWFMIREVETAKPEVVHVLDESGKFTFTNTKRFIFIEEKGVIDSAKKTYSATKDFALLYIPSFDLSKPDGFTIYMKENQSDEKISGLERILEDRIRDLKLEQYQIDKETLAGLKTSIDFKQVNISDTGEEKSSNSMILKILGFLLGIVLFVFVLSYGMQIMQGVIDEKTSKIVEVIVSSVKPIQLMLGKIIGIASVGLVQFTIWIVLITVLSSTVLSYFGLKMPQEQMQEQVMSQVDPEQKEEIQKVQSDKMNEVLNSIDQIPFTKIALVFLFYFLGGYLMYGALFAAVGSAVDSIQESQQFQMPLMLPLMISYMSVFTVVPINPHGSLSFWLSIIPLTSPVVMVARIAYDVPTWELILSMVLLVAGFIFTTWVAGRIYRVGILMTGSKVNYKVLAKWFMIKN</sequence>
<feature type="transmembrane region" description="Helical" evidence="5">
    <location>
        <begin position="229"/>
        <end position="258"/>
    </location>
</feature>
<dbReference type="PANTHER" id="PTHR43471:SF3">
    <property type="entry name" value="ABC TRANSPORTER PERMEASE PROTEIN NATB"/>
    <property type="match status" value="1"/>
</dbReference>
<evidence type="ECO:0000256" key="2">
    <source>
        <dbReference type="ARBA" id="ARBA00022692"/>
    </source>
</evidence>
<feature type="transmembrane region" description="Helical" evidence="5">
    <location>
        <begin position="175"/>
        <end position="197"/>
    </location>
</feature>
<reference evidence="7 8" key="1">
    <citation type="submission" date="2018-11" db="EMBL/GenBank/DDBJ databases">
        <title>Chryseotalea sanarue gen. nov., sp., nov., a member of the family Cytophagaceae, isolated from a brackish lake in Hamamatsu Japan.</title>
        <authorList>
            <person name="Maejima Y."/>
            <person name="Iino T."/>
            <person name="Muraguchi Y."/>
            <person name="Fukuda K."/>
            <person name="Ohkuma M."/>
            <person name="Moriuchi R."/>
            <person name="Dohra H."/>
            <person name="Kimbara K."/>
            <person name="Shintani M."/>
        </authorList>
    </citation>
    <scope>NUCLEOTIDE SEQUENCE [LARGE SCALE GENOMIC DNA]</scope>
    <source>
        <strain evidence="7 8">Ys</strain>
    </source>
</reference>
<feature type="transmembrane region" description="Helical" evidence="5">
    <location>
        <begin position="21"/>
        <end position="44"/>
    </location>
</feature>
<feature type="transmembrane region" description="Helical" evidence="5">
    <location>
        <begin position="306"/>
        <end position="332"/>
    </location>
</feature>
<evidence type="ECO:0000256" key="1">
    <source>
        <dbReference type="ARBA" id="ARBA00004141"/>
    </source>
</evidence>
<feature type="transmembrane region" description="Helical" evidence="5">
    <location>
        <begin position="368"/>
        <end position="389"/>
    </location>
</feature>
<dbReference type="AlphaFoldDB" id="A0A401UB99"/>
<evidence type="ECO:0000256" key="4">
    <source>
        <dbReference type="ARBA" id="ARBA00023136"/>
    </source>
</evidence>
<feature type="transmembrane region" description="Helical" evidence="5">
    <location>
        <begin position="396"/>
        <end position="418"/>
    </location>
</feature>
<dbReference type="Proteomes" id="UP000288227">
    <property type="component" value="Unassembled WGS sequence"/>
</dbReference>
<dbReference type="SUPFAM" id="SSF53850">
    <property type="entry name" value="Periplasmic binding protein-like II"/>
    <property type="match status" value="1"/>
</dbReference>
<comment type="caution">
    <text evidence="7">The sequence shown here is derived from an EMBL/GenBank/DDBJ whole genome shotgun (WGS) entry which is preliminary data.</text>
</comment>
<keyword evidence="4 5" id="KW-0472">Membrane</keyword>
<comment type="subcellular location">
    <subcellularLocation>
        <location evidence="1">Membrane</location>
        <topology evidence="1">Multi-pass membrane protein</topology>
    </subcellularLocation>
</comment>
<feature type="domain" description="ABC-2 type transporter transmembrane" evidence="6">
    <location>
        <begin position="19"/>
        <end position="414"/>
    </location>
</feature>
<dbReference type="PANTHER" id="PTHR43471">
    <property type="entry name" value="ABC TRANSPORTER PERMEASE"/>
    <property type="match status" value="1"/>
</dbReference>
<feature type="transmembrane region" description="Helical" evidence="5">
    <location>
        <begin position="344"/>
        <end position="362"/>
    </location>
</feature>
<dbReference type="Pfam" id="PF12698">
    <property type="entry name" value="ABC2_membrane_3"/>
    <property type="match status" value="1"/>
</dbReference>
<name>A0A401UB99_9BACT</name>
<dbReference type="GO" id="GO:0016020">
    <property type="term" value="C:membrane"/>
    <property type="evidence" value="ECO:0007669"/>
    <property type="project" value="UniProtKB-SubCell"/>
</dbReference>
<keyword evidence="3 5" id="KW-1133">Transmembrane helix</keyword>
<evidence type="ECO:0000313" key="7">
    <source>
        <dbReference type="EMBL" id="GCC52183.1"/>
    </source>
</evidence>
<evidence type="ECO:0000259" key="6">
    <source>
        <dbReference type="Pfam" id="PF12698"/>
    </source>
</evidence>
<dbReference type="InterPro" id="IPR013525">
    <property type="entry name" value="ABC2_TM"/>
</dbReference>
<dbReference type="RefSeq" id="WP_127122828.1">
    <property type="nucleotide sequence ID" value="NZ_BHXQ01000004.1"/>
</dbReference>
<evidence type="ECO:0000313" key="8">
    <source>
        <dbReference type="Proteomes" id="UP000288227"/>
    </source>
</evidence>
<accession>A0A401UB99</accession>
<gene>
    <name evidence="7" type="ORF">SanaruYs_24190</name>
</gene>
<proteinExistence type="predicted"/>